<organism evidence="2">
    <name type="scientific">Klebsiella pneumoniae</name>
    <dbReference type="NCBI Taxonomy" id="573"/>
    <lineage>
        <taxon>Bacteria</taxon>
        <taxon>Pseudomonadati</taxon>
        <taxon>Pseudomonadota</taxon>
        <taxon>Gammaproteobacteria</taxon>
        <taxon>Enterobacterales</taxon>
        <taxon>Enterobacteriaceae</taxon>
        <taxon>Klebsiella/Raoultella group</taxon>
        <taxon>Klebsiella</taxon>
        <taxon>Klebsiella pneumoniae complex</taxon>
    </lineage>
</organism>
<reference evidence="2" key="2">
    <citation type="submission" date="2018-08" db="EMBL/GenBank/DDBJ databases">
        <title>Klebsiella pneumoniae genome sequencing and assembly.</title>
        <authorList>
            <person name="Martins R.C.R."/>
            <person name="Perdigao-Neto L.V."/>
            <person name="Costa S.F."/>
            <person name="Levin A.S.S."/>
        </authorList>
    </citation>
    <scope>NUCLEOTIDE SEQUENCE</scope>
    <source>
        <strain evidence="2">BC_5001</strain>
    </source>
</reference>
<dbReference type="EMBL" id="QOHW01000024">
    <property type="protein sequence ID" value="RBZ18406.1"/>
    <property type="molecule type" value="Genomic_DNA"/>
</dbReference>
<dbReference type="GO" id="GO:0003677">
    <property type="term" value="F:DNA binding"/>
    <property type="evidence" value="ECO:0007669"/>
    <property type="project" value="InterPro"/>
</dbReference>
<accession>A0AB73W0B5</accession>
<gene>
    <name evidence="2" type="ORF">DM078_23390</name>
</gene>
<dbReference type="Proteomes" id="UP000253559">
    <property type="component" value="Unassembled WGS sequence"/>
</dbReference>
<dbReference type="AlphaFoldDB" id="A0AB73W0B5"/>
<evidence type="ECO:0000259" key="1">
    <source>
        <dbReference type="Pfam" id="PF01609"/>
    </source>
</evidence>
<feature type="domain" description="Transposase IS4-like" evidence="1">
    <location>
        <begin position="4"/>
        <end position="124"/>
    </location>
</feature>
<protein>
    <submittedName>
        <fullName evidence="2">IS5-like element ISKpn13 family transposase</fullName>
    </submittedName>
</protein>
<name>A0AB73W0B5_KLEPN</name>
<dbReference type="Pfam" id="PF01609">
    <property type="entry name" value="DDE_Tnp_1"/>
    <property type="match status" value="1"/>
</dbReference>
<dbReference type="InterPro" id="IPR002559">
    <property type="entry name" value="Transposase_11"/>
</dbReference>
<comment type="caution">
    <text evidence="2">The sequence shown here is derived from an EMBL/GenBank/DDBJ whole genome shotgun (WGS) entry which is preliminary data.</text>
</comment>
<feature type="non-terminal residue" evidence="2">
    <location>
        <position position="1"/>
    </location>
</feature>
<proteinExistence type="predicted"/>
<dbReference type="PANTHER" id="PTHR35604:SF2">
    <property type="entry name" value="TRANSPOSASE INSH FOR INSERTION SEQUENCE ELEMENT IS5A-RELATED"/>
    <property type="match status" value="1"/>
</dbReference>
<sequence>LTEKVVTTAANVHDLNAADSLITEPVAIVFADAGYRGAEKRDSLTHRVKEWFIAKGPHAVKKLRQHPRLNKQALHDEYVKAGIRAKVEHPFRILKCQFGFSKTRLRGLMKNHNRLSMLFAMCNLVRAGQLAGMS</sequence>
<reference evidence="2" key="1">
    <citation type="submission" date="2018-07" db="EMBL/GenBank/DDBJ databases">
        <authorList>
            <person name="Martins R.C."/>
            <person name="Perdigao-Neto L.V."/>
            <person name="Costa S.F."/>
            <person name="Levin A.S.S."/>
        </authorList>
    </citation>
    <scope>NUCLEOTIDE SEQUENCE</scope>
    <source>
        <strain evidence="2">BC_5001</strain>
    </source>
</reference>
<dbReference type="GO" id="GO:0004803">
    <property type="term" value="F:transposase activity"/>
    <property type="evidence" value="ECO:0007669"/>
    <property type="project" value="InterPro"/>
</dbReference>
<dbReference type="GO" id="GO:0006313">
    <property type="term" value="P:DNA transposition"/>
    <property type="evidence" value="ECO:0007669"/>
    <property type="project" value="InterPro"/>
</dbReference>
<dbReference type="PANTHER" id="PTHR35604">
    <property type="entry name" value="TRANSPOSASE INSH FOR INSERTION SEQUENCE ELEMENT IS5A-RELATED"/>
    <property type="match status" value="1"/>
</dbReference>
<evidence type="ECO:0000313" key="2">
    <source>
        <dbReference type="EMBL" id="RBZ18406.1"/>
    </source>
</evidence>